<dbReference type="RefSeq" id="WP_234846675.1">
    <property type="nucleotide sequence ID" value="NZ_BAAART010000094.1"/>
</dbReference>
<comment type="caution">
    <text evidence="2">The sequence shown here is derived from an EMBL/GenBank/DDBJ whole genome shotgun (WGS) entry which is preliminary data.</text>
</comment>
<reference evidence="2 3" key="1">
    <citation type="journal article" date="2019" name="Int. J. Syst. Evol. Microbiol.">
        <title>The Global Catalogue of Microorganisms (GCM) 10K type strain sequencing project: providing services to taxonomists for standard genome sequencing and annotation.</title>
        <authorList>
            <consortium name="The Broad Institute Genomics Platform"/>
            <consortium name="The Broad Institute Genome Sequencing Center for Infectious Disease"/>
            <person name="Wu L."/>
            <person name="Ma J."/>
        </authorList>
    </citation>
    <scope>NUCLEOTIDE SEQUENCE [LARGE SCALE GENOMIC DNA]</scope>
    <source>
        <strain evidence="2 3">JCM 3053</strain>
    </source>
</reference>
<proteinExistence type="predicted"/>
<protein>
    <recommendedName>
        <fullName evidence="4">Secreted protein</fullName>
    </recommendedName>
</protein>
<gene>
    <name evidence="2" type="ORF">GCM10010104_45140</name>
</gene>
<evidence type="ECO:0000256" key="1">
    <source>
        <dbReference type="SAM" id="SignalP"/>
    </source>
</evidence>
<accession>A0ABN3DXR6</accession>
<dbReference type="PROSITE" id="PS51257">
    <property type="entry name" value="PROKAR_LIPOPROTEIN"/>
    <property type="match status" value="1"/>
</dbReference>
<organism evidence="2 3">
    <name type="scientific">Streptomyces indiaensis</name>
    <dbReference type="NCBI Taxonomy" id="284033"/>
    <lineage>
        <taxon>Bacteria</taxon>
        <taxon>Bacillati</taxon>
        <taxon>Actinomycetota</taxon>
        <taxon>Actinomycetes</taxon>
        <taxon>Kitasatosporales</taxon>
        <taxon>Streptomycetaceae</taxon>
        <taxon>Streptomyces</taxon>
    </lineage>
</organism>
<dbReference type="EMBL" id="BAAART010000094">
    <property type="protein sequence ID" value="GAA2243933.1"/>
    <property type="molecule type" value="Genomic_DNA"/>
</dbReference>
<keyword evidence="1" id="KW-0732">Signal</keyword>
<feature type="chain" id="PRO_5046058374" description="Secreted protein" evidence="1">
    <location>
        <begin position="21"/>
        <end position="186"/>
    </location>
</feature>
<evidence type="ECO:0008006" key="4">
    <source>
        <dbReference type="Google" id="ProtNLM"/>
    </source>
</evidence>
<evidence type="ECO:0000313" key="3">
    <source>
        <dbReference type="Proteomes" id="UP001501474"/>
    </source>
</evidence>
<dbReference type="Proteomes" id="UP001501474">
    <property type="component" value="Unassembled WGS sequence"/>
</dbReference>
<keyword evidence="3" id="KW-1185">Reference proteome</keyword>
<name>A0ABN3DXR6_9ACTN</name>
<sequence>MKTRRAGLAAALLTTAVALTGCGSSDSGAGSVPEGWGTLKTKGVDVSYPQGYEEQSAAERGEHNAAAAVRTENGKKVSILTVQLGFTEANSAEQAAIAAEAGIQMGADVKGRQDVELAGTDEAKRIDFSFKATGEDGGPAAGTPVEGVILAGLDSRDTTFAIRIDARQGSLPDGDLDRIIDSVEVH</sequence>
<evidence type="ECO:0000313" key="2">
    <source>
        <dbReference type="EMBL" id="GAA2243933.1"/>
    </source>
</evidence>
<feature type="signal peptide" evidence="1">
    <location>
        <begin position="1"/>
        <end position="20"/>
    </location>
</feature>